<organism evidence="2">
    <name type="scientific">Ralstonia solanacearum</name>
    <name type="common">Pseudomonas solanacearum</name>
    <dbReference type="NCBI Taxonomy" id="305"/>
    <lineage>
        <taxon>Bacteria</taxon>
        <taxon>Pseudomonadati</taxon>
        <taxon>Pseudomonadota</taxon>
        <taxon>Betaproteobacteria</taxon>
        <taxon>Burkholderiales</taxon>
        <taxon>Burkholderiaceae</taxon>
        <taxon>Ralstonia</taxon>
        <taxon>Ralstonia solanacearum species complex</taxon>
    </lineage>
</organism>
<gene>
    <name evidence="2" type="ORF">PSS4_v1_2590001</name>
</gene>
<dbReference type="EMBL" id="LN899821">
    <property type="protein sequence ID" value="CUV21261.1"/>
    <property type="molecule type" value="Genomic_DNA"/>
</dbReference>
<dbReference type="AlphaFoldDB" id="A0A0S4UGD2"/>
<reference evidence="2" key="1">
    <citation type="submission" date="2015-10" db="EMBL/GenBank/DDBJ databases">
        <authorList>
            <person name="Gilbert D.G."/>
        </authorList>
    </citation>
    <scope>NUCLEOTIDE SEQUENCE</scope>
    <source>
        <strain evidence="2">Phyl III-seqv23</strain>
    </source>
</reference>
<evidence type="ECO:0000256" key="1">
    <source>
        <dbReference type="SAM" id="MobiDB-lite"/>
    </source>
</evidence>
<protein>
    <submittedName>
        <fullName evidence="2">Uncharacterized protein</fullName>
    </submittedName>
</protein>
<sequence length="58" mass="6044">MFAGLAATMGESDFCVPCIIGFGSSPSRRGPAAGISRDRSKRRSPGSRARSVRACQGL</sequence>
<evidence type="ECO:0000313" key="2">
    <source>
        <dbReference type="EMBL" id="CUV21261.1"/>
    </source>
</evidence>
<proteinExistence type="predicted"/>
<feature type="region of interest" description="Disordered" evidence="1">
    <location>
        <begin position="22"/>
        <end position="58"/>
    </location>
</feature>
<accession>A0A0S4UGD2</accession>
<name>A0A0S4UGD2_RALSL</name>